<name>A0A212LVM9_9FIRM</name>
<dbReference type="InterPro" id="IPR006143">
    <property type="entry name" value="RND_pump_MFP"/>
</dbReference>
<dbReference type="SUPFAM" id="SSF111369">
    <property type="entry name" value="HlyD-like secretion proteins"/>
    <property type="match status" value="2"/>
</dbReference>
<dbReference type="Gene3D" id="2.40.420.20">
    <property type="match status" value="1"/>
</dbReference>
<feature type="domain" description="Multidrug resistance protein MdtA-like barrel-sandwich hybrid" evidence="3">
    <location>
        <begin position="74"/>
        <end position="256"/>
    </location>
</feature>
<dbReference type="RefSeq" id="WP_288184564.1">
    <property type="nucleotide sequence ID" value="NZ_LT608335.1"/>
</dbReference>
<feature type="domain" description="CusB-like beta-barrel" evidence="4">
    <location>
        <begin position="264"/>
        <end position="332"/>
    </location>
</feature>
<evidence type="ECO:0000256" key="1">
    <source>
        <dbReference type="ARBA" id="ARBA00009477"/>
    </source>
</evidence>
<dbReference type="PANTHER" id="PTHR30469">
    <property type="entry name" value="MULTIDRUG RESISTANCE PROTEIN MDTA"/>
    <property type="match status" value="1"/>
</dbReference>
<dbReference type="Pfam" id="PF25954">
    <property type="entry name" value="Beta-barrel_RND_2"/>
    <property type="match status" value="1"/>
</dbReference>
<feature type="coiled-coil region" evidence="2">
    <location>
        <begin position="136"/>
        <end position="220"/>
    </location>
</feature>
<dbReference type="InterPro" id="IPR058792">
    <property type="entry name" value="Beta-barrel_RND_2"/>
</dbReference>
<reference evidence="6" key="1">
    <citation type="submission" date="2016-08" db="EMBL/GenBank/DDBJ databases">
        <authorList>
            <person name="Seilhamer J.J."/>
        </authorList>
    </citation>
    <scope>NUCLEOTIDE SEQUENCE</scope>
    <source>
        <strain evidence="6">86</strain>
    </source>
</reference>
<evidence type="ECO:0000313" key="6">
    <source>
        <dbReference type="EMBL" id="SCM81572.1"/>
    </source>
</evidence>
<dbReference type="Pfam" id="PF25917">
    <property type="entry name" value="BSH_RND"/>
    <property type="match status" value="1"/>
</dbReference>
<accession>A0A212LVM9</accession>
<sequence>MKKVIHSKKCRQMLGIVVAAAVLAGALFFWKSHSSQGNTAKAGAVKPLVAVETIRRQDMFSRIILSGQTVAAAQVDIAPKYAGHITRVAVELGQQVTAGQILVVQDLEDIDLAIAQTTAAIRQAGADSIEIKAAFAADYQKAAADYERNLANYRRYEALYNMGAISRETLDTAKQQMVNAKAALDVLKEQSMPSGVPAVLESKQAALAKAKYGLEALEKQREDRLLRAPRDGIIGYRQVEAGAFVQAGQKLLTVVDNSSSYVDCLVSEQNAAQIRSGMQVMVAIDSLGQEYPGSIIYISPAADAQTRLFTVRLALTLADVAVKSGMFAHAGIAGLLREQTLFVAKTAVTEKNGKQYVFVIDDKNQAEQRLVTTGQRNDETVELLTGIHAGERVAVSNVSRLKPGMAVEVDTHI</sequence>
<protein>
    <submittedName>
        <fullName evidence="6">RND family efflux transporter, MFP subunit</fullName>
    </submittedName>
</protein>
<proteinExistence type="inferred from homology"/>
<evidence type="ECO:0000256" key="2">
    <source>
        <dbReference type="SAM" id="Coils"/>
    </source>
</evidence>
<dbReference type="GO" id="GO:0015562">
    <property type="term" value="F:efflux transmembrane transporter activity"/>
    <property type="evidence" value="ECO:0007669"/>
    <property type="project" value="TreeGrafter"/>
</dbReference>
<evidence type="ECO:0000259" key="4">
    <source>
        <dbReference type="Pfam" id="PF25954"/>
    </source>
</evidence>
<comment type="similarity">
    <text evidence="1">Belongs to the membrane fusion protein (MFP) (TC 8.A.1) family.</text>
</comment>
<gene>
    <name evidence="6" type="ORF">KL86SPO_40056</name>
</gene>
<dbReference type="NCBIfam" id="TIGR01730">
    <property type="entry name" value="RND_mfp"/>
    <property type="match status" value="1"/>
</dbReference>
<evidence type="ECO:0000259" key="3">
    <source>
        <dbReference type="Pfam" id="PF25917"/>
    </source>
</evidence>
<dbReference type="Gene3D" id="2.40.50.100">
    <property type="match status" value="1"/>
</dbReference>
<feature type="domain" description="YknX-like C-terminal permuted SH3-like" evidence="5">
    <location>
        <begin position="345"/>
        <end position="409"/>
    </location>
</feature>
<evidence type="ECO:0000259" key="5">
    <source>
        <dbReference type="Pfam" id="PF25989"/>
    </source>
</evidence>
<dbReference type="AlphaFoldDB" id="A0A212LVM9"/>
<dbReference type="InterPro" id="IPR058637">
    <property type="entry name" value="YknX-like_C"/>
</dbReference>
<dbReference type="GO" id="GO:1990281">
    <property type="term" value="C:efflux pump complex"/>
    <property type="evidence" value="ECO:0007669"/>
    <property type="project" value="TreeGrafter"/>
</dbReference>
<dbReference type="EMBL" id="FMJE01000004">
    <property type="protein sequence ID" value="SCM81572.1"/>
    <property type="molecule type" value="Genomic_DNA"/>
</dbReference>
<dbReference type="Gene3D" id="2.40.30.170">
    <property type="match status" value="1"/>
</dbReference>
<dbReference type="InterPro" id="IPR058625">
    <property type="entry name" value="MdtA-like_BSH"/>
</dbReference>
<dbReference type="Pfam" id="PF25989">
    <property type="entry name" value="YknX_C"/>
    <property type="match status" value="1"/>
</dbReference>
<organism evidence="6">
    <name type="scientific">uncultured Sporomusa sp</name>
    <dbReference type="NCBI Taxonomy" id="307249"/>
    <lineage>
        <taxon>Bacteria</taxon>
        <taxon>Bacillati</taxon>
        <taxon>Bacillota</taxon>
        <taxon>Negativicutes</taxon>
        <taxon>Selenomonadales</taxon>
        <taxon>Sporomusaceae</taxon>
        <taxon>Sporomusa</taxon>
        <taxon>environmental samples</taxon>
    </lineage>
</organism>
<dbReference type="Gene3D" id="1.10.287.470">
    <property type="entry name" value="Helix hairpin bin"/>
    <property type="match status" value="1"/>
</dbReference>
<dbReference type="PANTHER" id="PTHR30469:SF15">
    <property type="entry name" value="HLYD FAMILY OF SECRETION PROTEINS"/>
    <property type="match status" value="1"/>
</dbReference>
<keyword evidence="2" id="KW-0175">Coiled coil</keyword>